<evidence type="ECO:0000313" key="9">
    <source>
        <dbReference type="EMBL" id="RKF56778.1"/>
    </source>
</evidence>
<comment type="similarity">
    <text evidence="2 5">Belongs to the HSF family.</text>
</comment>
<dbReference type="InterPro" id="IPR036390">
    <property type="entry name" value="WH_DNA-bd_sf"/>
</dbReference>
<dbReference type="GO" id="GO:0005634">
    <property type="term" value="C:nucleus"/>
    <property type="evidence" value="ECO:0007669"/>
    <property type="project" value="UniProtKB-SubCell"/>
</dbReference>
<dbReference type="OrthoDB" id="60033at2759"/>
<comment type="caution">
    <text evidence="9">The sequence shown here is derived from an EMBL/GenBank/DDBJ whole genome shotgun (WGS) entry which is preliminary data.</text>
</comment>
<feature type="region of interest" description="Disordered" evidence="7">
    <location>
        <begin position="437"/>
        <end position="496"/>
    </location>
</feature>
<keyword evidence="3" id="KW-0238">DNA-binding</keyword>
<organism evidence="9 10">
    <name type="scientific">Golovinomyces cichoracearum</name>
    <dbReference type="NCBI Taxonomy" id="62708"/>
    <lineage>
        <taxon>Eukaryota</taxon>
        <taxon>Fungi</taxon>
        <taxon>Dikarya</taxon>
        <taxon>Ascomycota</taxon>
        <taxon>Pezizomycotina</taxon>
        <taxon>Leotiomycetes</taxon>
        <taxon>Erysiphales</taxon>
        <taxon>Erysiphaceae</taxon>
        <taxon>Golovinomyces</taxon>
    </lineage>
</organism>
<evidence type="ECO:0000256" key="1">
    <source>
        <dbReference type="ARBA" id="ARBA00004123"/>
    </source>
</evidence>
<dbReference type="Proteomes" id="UP000285405">
    <property type="component" value="Unassembled WGS sequence"/>
</dbReference>
<gene>
    <name evidence="9" type="ORF">GcC1_194007</name>
</gene>
<dbReference type="GO" id="GO:0003700">
    <property type="term" value="F:DNA-binding transcription factor activity"/>
    <property type="evidence" value="ECO:0007669"/>
    <property type="project" value="InterPro"/>
</dbReference>
<dbReference type="AlphaFoldDB" id="A0A420HHB7"/>
<evidence type="ECO:0000256" key="2">
    <source>
        <dbReference type="ARBA" id="ARBA00006403"/>
    </source>
</evidence>
<evidence type="ECO:0000313" key="10">
    <source>
        <dbReference type="Proteomes" id="UP000285405"/>
    </source>
</evidence>
<name>A0A420HHB7_9PEZI</name>
<proteinExistence type="inferred from homology"/>
<dbReference type="SUPFAM" id="SSF46785">
    <property type="entry name" value="Winged helix' DNA-binding domain"/>
    <property type="match status" value="1"/>
</dbReference>
<dbReference type="EMBL" id="MCBR01019424">
    <property type="protein sequence ID" value="RKF56778.1"/>
    <property type="molecule type" value="Genomic_DNA"/>
</dbReference>
<feature type="region of interest" description="Disordered" evidence="7">
    <location>
        <begin position="709"/>
        <end position="733"/>
    </location>
</feature>
<evidence type="ECO:0000256" key="7">
    <source>
        <dbReference type="SAM" id="MobiDB-lite"/>
    </source>
</evidence>
<evidence type="ECO:0000256" key="6">
    <source>
        <dbReference type="SAM" id="Coils"/>
    </source>
</evidence>
<keyword evidence="9" id="KW-0346">Stress response</keyword>
<feature type="region of interest" description="Disordered" evidence="7">
    <location>
        <begin position="1"/>
        <end position="21"/>
    </location>
</feature>
<feature type="coiled-coil region" evidence="6">
    <location>
        <begin position="126"/>
        <end position="153"/>
    </location>
</feature>
<evidence type="ECO:0000256" key="4">
    <source>
        <dbReference type="ARBA" id="ARBA00023242"/>
    </source>
</evidence>
<protein>
    <submittedName>
        <fullName evidence="9">Putative heat shock transcription factor</fullName>
    </submittedName>
</protein>
<dbReference type="GO" id="GO:0043565">
    <property type="term" value="F:sequence-specific DNA binding"/>
    <property type="evidence" value="ECO:0007669"/>
    <property type="project" value="InterPro"/>
</dbReference>
<evidence type="ECO:0000256" key="3">
    <source>
        <dbReference type="ARBA" id="ARBA00023125"/>
    </source>
</evidence>
<keyword evidence="4" id="KW-0539">Nucleus</keyword>
<reference evidence="9 10" key="1">
    <citation type="journal article" date="2018" name="BMC Genomics">
        <title>Comparative genome analyses reveal sequence features reflecting distinct modes of host-adaptation between dicot and monocot powdery mildew.</title>
        <authorList>
            <person name="Wu Y."/>
            <person name="Ma X."/>
            <person name="Pan Z."/>
            <person name="Kale S.D."/>
            <person name="Song Y."/>
            <person name="King H."/>
            <person name="Zhang Q."/>
            <person name="Presley C."/>
            <person name="Deng X."/>
            <person name="Wei C.I."/>
            <person name="Xiao S."/>
        </authorList>
    </citation>
    <scope>NUCLEOTIDE SEQUENCE [LARGE SCALE GENOMIC DNA]</scope>
    <source>
        <strain evidence="9">UCSC1</strain>
    </source>
</reference>
<dbReference type="Pfam" id="PF00447">
    <property type="entry name" value="HSF_DNA-bind"/>
    <property type="match status" value="1"/>
</dbReference>
<sequence>MSFQMQSKNSRKRAAPGAFPMPPTVVTQPLTAPPNIANIDFIKWAQNLEESPCSDSSVHNILNNYGANPNSQANLNKPTPPLSTQLARRPISEHRITAEQNNYESLDTCVVFGNNSLMELSNKTGLEGENDSVEALEERAAIAKRDALAKRKQIPPFVQKLSSFLEESRNTDLIKWSDQGDSFIVLDEDEFAKTLIPELFKHNNYASFVRQLNMYGFHKRVGLSDNSMKASERKNKSPSEYYNPYFKRGHQNLLWLITKPRGGNSKNKKKIKEIESFQIDSDDDKDVEEIFGNSIQSSRALSVGPESSLQRRDVSILHNQLAEIQQQQTIISNAIQRLRKDHNTLYQQSVAFQSLHDRHDNSINAILTFLATIYNRSLDGQNPPNIAQMFSNGIPHNDQQHPGSVVDIGEVSNQKEKYPGSMSPHRRAQLLLMAPHAAKKRVRSATPPVNSHPPGKESQTRVRQQSKSSSVEEVFETTRRSHSISNPPSPLLSPSSTLQQSNMMSFINDTNAANVDPMINVMELPEMLSQYEKPDDNSLLTPEQQNSMLLLTSGTSPGTNNSLESPSPSNAPTQDLNKIKYTNDEIDNLLRLQIEQDEKIGNFKSILGPLSPSVMAASNQETDFFNADVTNSNLDLDQFLDTVPYFTGNCSMPAGNSNPYEFDNFGDESTFCLDLDGNLGIKVEGNDKVEVDLLTPIDHEIRDEKSAICQNMSTKSNEKNSTPPSPSKRRRCN</sequence>
<keyword evidence="6" id="KW-0175">Coiled coil</keyword>
<evidence type="ECO:0000259" key="8">
    <source>
        <dbReference type="SMART" id="SM00415"/>
    </source>
</evidence>
<evidence type="ECO:0000256" key="5">
    <source>
        <dbReference type="RuleBase" id="RU004020"/>
    </source>
</evidence>
<accession>A0A420HHB7</accession>
<comment type="subcellular location">
    <subcellularLocation>
        <location evidence="1">Nucleus</location>
    </subcellularLocation>
</comment>
<dbReference type="InterPro" id="IPR036388">
    <property type="entry name" value="WH-like_DNA-bd_sf"/>
</dbReference>
<dbReference type="InterPro" id="IPR000232">
    <property type="entry name" value="HSF_DNA-bd"/>
</dbReference>
<dbReference type="Gene3D" id="1.10.10.10">
    <property type="entry name" value="Winged helix-like DNA-binding domain superfamily/Winged helix DNA-binding domain"/>
    <property type="match status" value="1"/>
</dbReference>
<feature type="compositionally biased region" description="Polar residues" evidence="7">
    <location>
        <begin position="461"/>
        <end position="471"/>
    </location>
</feature>
<dbReference type="SMART" id="SM00415">
    <property type="entry name" value="HSF"/>
    <property type="match status" value="1"/>
</dbReference>
<dbReference type="PANTHER" id="PTHR10015:SF427">
    <property type="entry name" value="HEAT SHOCK FACTOR PROTEIN"/>
    <property type="match status" value="1"/>
</dbReference>
<dbReference type="PANTHER" id="PTHR10015">
    <property type="entry name" value="HEAT SHOCK TRANSCRIPTION FACTOR"/>
    <property type="match status" value="1"/>
</dbReference>
<dbReference type="FunFam" id="1.10.10.10:FF:000173">
    <property type="entry name" value="Heat shock transcription factor Hsf1"/>
    <property type="match status" value="1"/>
</dbReference>
<feature type="compositionally biased region" description="Polar residues" evidence="7">
    <location>
        <begin position="709"/>
        <end position="722"/>
    </location>
</feature>
<dbReference type="PRINTS" id="PR00056">
    <property type="entry name" value="HSFDOMAIN"/>
</dbReference>
<feature type="region of interest" description="Disordered" evidence="7">
    <location>
        <begin position="550"/>
        <end position="574"/>
    </location>
</feature>
<feature type="domain" description="HSF-type DNA-binding" evidence="8">
    <location>
        <begin position="153"/>
        <end position="260"/>
    </location>
</feature>